<dbReference type="Proteomes" id="UP000032679">
    <property type="component" value="Unassembled WGS sequence"/>
</dbReference>
<dbReference type="STRING" id="1231623.Tasa_031_057"/>
<dbReference type="EMBL" id="BALE01000031">
    <property type="protein sequence ID" value="GAN54839.1"/>
    <property type="molecule type" value="Genomic_DNA"/>
</dbReference>
<evidence type="ECO:0000256" key="1">
    <source>
        <dbReference type="SAM" id="MobiDB-lite"/>
    </source>
</evidence>
<protein>
    <submittedName>
        <fullName evidence="2">Uncharacterized protein</fullName>
    </submittedName>
</protein>
<dbReference type="OrthoDB" id="9881671at2"/>
<accession>A0A0D6MME0</accession>
<dbReference type="AlphaFoldDB" id="A0A0D6MME0"/>
<dbReference type="RefSeq" id="WP_048849481.1">
    <property type="nucleotide sequence ID" value="NZ_BALE01000031.1"/>
</dbReference>
<feature type="compositionally biased region" description="Basic and acidic residues" evidence="1">
    <location>
        <begin position="100"/>
        <end position="114"/>
    </location>
</feature>
<evidence type="ECO:0000313" key="3">
    <source>
        <dbReference type="Proteomes" id="UP000032679"/>
    </source>
</evidence>
<evidence type="ECO:0000313" key="2">
    <source>
        <dbReference type="EMBL" id="GAN54839.1"/>
    </source>
</evidence>
<reference evidence="2 3" key="1">
    <citation type="submission" date="2012-10" db="EMBL/GenBank/DDBJ databases">
        <title>Genome sequencing of Tanticharoenia sakaeratensis NBRC 103193.</title>
        <authorList>
            <person name="Azuma Y."/>
            <person name="Hadano H."/>
            <person name="Hirakawa H."/>
            <person name="Matsushita K."/>
        </authorList>
    </citation>
    <scope>NUCLEOTIDE SEQUENCE [LARGE SCALE GENOMIC DNA]</scope>
    <source>
        <strain evidence="2 3">NBRC 103193</strain>
    </source>
</reference>
<sequence>MDAATYLQTVIAGIAHHAGNDTRNAVTVPQDAEIDVATNAVSLPCHAEIDVNSDGRSILATGGNPGFFPQSLKALADNIALPFAPSEDVKAGRLKIEDRGKETLNTESPPEIHRSLIPVSMPSEPKTAKKAKTTSKPEPSHYTQHERLEDLLHIFDSLAQTGQPFNQLICYKLTETDEPIDLDRRIRKLILDQLRDVGVTDPCAAGMAENDFKGGEGLHRHVGLHIPKSDFAVVTQGIESALAKRYAKRLRKLATIKGLRFKTRETAVSLYRRLAATYPKDVPFWIAGREPIGTHEMRIRLGRYVSKSIDPDHIITLPNGVSRTVESFGDRVALQKQAAGRPKNPVWISKGARRVAATVSLARDQQAILNSMLMDRIIDKTYRECSVLLKEIRRSQQSRQTMPPDPVNIVYPPLFFIEE</sequence>
<comment type="caution">
    <text evidence="2">The sequence shown here is derived from an EMBL/GenBank/DDBJ whole genome shotgun (WGS) entry which is preliminary data.</text>
</comment>
<proteinExistence type="predicted"/>
<organism evidence="2 3">
    <name type="scientific">Tanticharoenia sakaeratensis NBRC 103193</name>
    <dbReference type="NCBI Taxonomy" id="1231623"/>
    <lineage>
        <taxon>Bacteria</taxon>
        <taxon>Pseudomonadati</taxon>
        <taxon>Pseudomonadota</taxon>
        <taxon>Alphaproteobacteria</taxon>
        <taxon>Acetobacterales</taxon>
        <taxon>Acetobacteraceae</taxon>
        <taxon>Tanticharoenia</taxon>
    </lineage>
</organism>
<keyword evidence="3" id="KW-1185">Reference proteome</keyword>
<name>A0A0D6MME0_9PROT</name>
<feature type="region of interest" description="Disordered" evidence="1">
    <location>
        <begin position="100"/>
        <end position="142"/>
    </location>
</feature>
<gene>
    <name evidence="2" type="ORF">Tasa_031_057</name>
</gene>